<organism evidence="1 2">
    <name type="scientific">Streptomyces atratus</name>
    <dbReference type="NCBI Taxonomy" id="1893"/>
    <lineage>
        <taxon>Bacteria</taxon>
        <taxon>Bacillati</taxon>
        <taxon>Actinomycetota</taxon>
        <taxon>Actinomycetes</taxon>
        <taxon>Kitasatosporales</taxon>
        <taxon>Streptomycetaceae</taxon>
        <taxon>Streptomyces</taxon>
    </lineage>
</organism>
<proteinExistence type="predicted"/>
<evidence type="ECO:0000313" key="1">
    <source>
        <dbReference type="EMBL" id="SFY28877.1"/>
    </source>
</evidence>
<evidence type="ECO:0000313" key="2">
    <source>
        <dbReference type="Proteomes" id="UP000181909"/>
    </source>
</evidence>
<name>A0A1K2E220_STRAR</name>
<dbReference type="EMBL" id="FPJO01000016">
    <property type="protein sequence ID" value="SFY28877.1"/>
    <property type="molecule type" value="Genomic_DNA"/>
</dbReference>
<dbReference type="AlphaFoldDB" id="A0A1K2E220"/>
<dbReference type="Proteomes" id="UP000181909">
    <property type="component" value="Unassembled WGS sequence"/>
</dbReference>
<reference evidence="1 2" key="1">
    <citation type="submission" date="2016-11" db="EMBL/GenBank/DDBJ databases">
        <authorList>
            <person name="Jaros S."/>
            <person name="Januszkiewicz K."/>
            <person name="Wedrychowicz H."/>
        </authorList>
    </citation>
    <scope>NUCLEOTIDE SEQUENCE [LARGE SCALE GENOMIC DNA]</scope>
    <source>
        <strain evidence="1 2">OK807</strain>
    </source>
</reference>
<sequence>MTDRSSRPHASLDFHAWAETESGAHDLCALVRTLVHAISGIRGGVAVYWVSEVGGPQWLPDSESGQPRYAVAFEVHMRGNPF</sequence>
<gene>
    <name evidence="1" type="ORF">SAMN02787144_1016106</name>
</gene>
<protein>
    <submittedName>
        <fullName evidence="1">Uncharacterized protein</fullName>
    </submittedName>
</protein>
<accession>A0A1K2E220</accession>